<evidence type="ECO:0000313" key="1">
    <source>
        <dbReference type="EMBL" id="CNE71447.1"/>
    </source>
</evidence>
<evidence type="ECO:0000313" key="4">
    <source>
        <dbReference type="Proteomes" id="UP001167864"/>
    </source>
</evidence>
<keyword evidence="3" id="KW-1185">Reference proteome</keyword>
<gene>
    <name evidence="1" type="ORF">ERS137967_02337</name>
    <name evidence="2" type="ORF">QVN42_12445</name>
</gene>
<dbReference type="EMBL" id="CPYD01000008">
    <property type="protein sequence ID" value="CNE71447.1"/>
    <property type="molecule type" value="Genomic_DNA"/>
</dbReference>
<protein>
    <submittedName>
        <fullName evidence="2">Uncharacterized protein</fullName>
    </submittedName>
</protein>
<sequence length="66" mass="7414">MVNEVMQLNEDRLTNRVGRELRADNIDKIGLVGILGGGIWPVSFESDSFDTMLQSSAVTGRNFWQE</sequence>
<evidence type="ECO:0000313" key="2">
    <source>
        <dbReference type="EMBL" id="MDN0088188.1"/>
    </source>
</evidence>
<dbReference type="AlphaFoldDB" id="A0AAW7K0V0"/>
<proteinExistence type="predicted"/>
<evidence type="ECO:0000313" key="3">
    <source>
        <dbReference type="Proteomes" id="UP000040578"/>
    </source>
</evidence>
<dbReference type="Proteomes" id="UP001167864">
    <property type="component" value="Unassembled WGS sequence"/>
</dbReference>
<comment type="caution">
    <text evidence="2">The sequence shown here is derived from an EMBL/GenBank/DDBJ whole genome shotgun (WGS) entry which is preliminary data.</text>
</comment>
<dbReference type="Proteomes" id="UP000040578">
    <property type="component" value="Unassembled WGS sequence"/>
</dbReference>
<dbReference type="EMBL" id="JAUEHU010000011">
    <property type="protein sequence ID" value="MDN0088188.1"/>
    <property type="molecule type" value="Genomic_DNA"/>
</dbReference>
<name>A0AAW7K0V0_9GAMM</name>
<dbReference type="RefSeq" id="WP_049598899.1">
    <property type="nucleotide sequence ID" value="NZ_CPYD01000008.1"/>
</dbReference>
<organism evidence="2 4">
    <name type="scientific">Yersinia nurmii</name>
    <dbReference type="NCBI Taxonomy" id="685706"/>
    <lineage>
        <taxon>Bacteria</taxon>
        <taxon>Pseudomonadati</taxon>
        <taxon>Pseudomonadota</taxon>
        <taxon>Gammaproteobacteria</taxon>
        <taxon>Enterobacterales</taxon>
        <taxon>Yersiniaceae</taxon>
        <taxon>Yersinia</taxon>
    </lineage>
</organism>
<reference evidence="1 3" key="1">
    <citation type="submission" date="2015-03" db="EMBL/GenBank/DDBJ databases">
        <authorList>
            <consortium name="Pathogen Informatics"/>
            <person name="Murphy D."/>
        </authorList>
    </citation>
    <scope>NUCLEOTIDE SEQUENCE [LARGE SCALE GENOMIC DNA]</scope>
    <source>
        <strain evidence="3">type strain: CIP110231</strain>
        <strain evidence="1">Type strain: CIP110231</strain>
    </source>
</reference>
<accession>A0AAW7K0V0</accession>
<reference evidence="2" key="2">
    <citation type="submission" date="2023-06" db="EMBL/GenBank/DDBJ databases">
        <authorList>
            <person name="Polev D.E."/>
            <person name="Saitova A.T."/>
            <person name="Bogumilchik E.A."/>
            <person name="Kokorina G.I."/>
            <person name="Voskresenskaia E.A."/>
        </authorList>
    </citation>
    <scope>NUCLEOTIDE SEQUENCE</scope>
    <source>
        <strain evidence="2">2145 StPb PI</strain>
    </source>
</reference>